<dbReference type="Gene3D" id="3.10.20.90">
    <property type="entry name" value="Phosphatidylinositol 3-kinase Catalytic Subunit, Chain A, domain 1"/>
    <property type="match status" value="1"/>
</dbReference>
<keyword evidence="1" id="KW-0175">Coiled coil</keyword>
<dbReference type="InterPro" id="IPR050588">
    <property type="entry name" value="WNK_Ser-Thr_kinase"/>
</dbReference>
<feature type="domain" description="Protein kinase" evidence="3">
    <location>
        <begin position="41"/>
        <end position="296"/>
    </location>
</feature>
<dbReference type="Proteomes" id="UP001209540">
    <property type="component" value="Unassembled WGS sequence"/>
</dbReference>
<feature type="compositionally biased region" description="Basic and acidic residues" evidence="2">
    <location>
        <begin position="15"/>
        <end position="24"/>
    </location>
</feature>
<dbReference type="GO" id="GO:0004672">
    <property type="term" value="F:protein kinase activity"/>
    <property type="evidence" value="ECO:0007669"/>
    <property type="project" value="InterPro"/>
</dbReference>
<dbReference type="PROSITE" id="PS50011">
    <property type="entry name" value="PROTEIN_KINASE_DOM"/>
    <property type="match status" value="1"/>
</dbReference>
<dbReference type="InterPro" id="IPR011009">
    <property type="entry name" value="Kinase-like_dom_sf"/>
</dbReference>
<feature type="coiled-coil region" evidence="1">
    <location>
        <begin position="399"/>
        <end position="440"/>
    </location>
</feature>
<dbReference type="GO" id="GO:0005524">
    <property type="term" value="F:ATP binding"/>
    <property type="evidence" value="ECO:0007669"/>
    <property type="project" value="InterPro"/>
</dbReference>
<name>A0AAD5PKE1_9FUNG</name>
<dbReference type="Gene3D" id="3.30.200.20">
    <property type="entry name" value="Phosphorylase Kinase, domain 1"/>
    <property type="match status" value="1"/>
</dbReference>
<comment type="caution">
    <text evidence="4">The sequence shown here is derived from an EMBL/GenBank/DDBJ whole genome shotgun (WGS) entry which is preliminary data.</text>
</comment>
<gene>
    <name evidence="4" type="ORF">BDA99DRAFT_428575</name>
</gene>
<dbReference type="SMART" id="SM00220">
    <property type="entry name" value="S_TKc"/>
    <property type="match status" value="1"/>
</dbReference>
<evidence type="ECO:0000259" key="3">
    <source>
        <dbReference type="PROSITE" id="PS50011"/>
    </source>
</evidence>
<keyword evidence="4" id="KW-0808">Transferase</keyword>
<reference evidence="4" key="1">
    <citation type="journal article" date="2022" name="IScience">
        <title>Evolution of zygomycete secretomes and the origins of terrestrial fungal ecologies.</title>
        <authorList>
            <person name="Chang Y."/>
            <person name="Wang Y."/>
            <person name="Mondo S."/>
            <person name="Ahrendt S."/>
            <person name="Andreopoulos W."/>
            <person name="Barry K."/>
            <person name="Beard J."/>
            <person name="Benny G.L."/>
            <person name="Blankenship S."/>
            <person name="Bonito G."/>
            <person name="Cuomo C."/>
            <person name="Desiro A."/>
            <person name="Gervers K.A."/>
            <person name="Hundley H."/>
            <person name="Kuo A."/>
            <person name="LaButti K."/>
            <person name="Lang B.F."/>
            <person name="Lipzen A."/>
            <person name="O'Donnell K."/>
            <person name="Pangilinan J."/>
            <person name="Reynolds N."/>
            <person name="Sandor L."/>
            <person name="Smith M.E."/>
            <person name="Tsang A."/>
            <person name="Grigoriev I.V."/>
            <person name="Stajich J.E."/>
            <person name="Spatafora J.W."/>
        </authorList>
    </citation>
    <scope>NUCLEOTIDE SEQUENCE</scope>
    <source>
        <strain evidence="4">RSA 2281</strain>
    </source>
</reference>
<dbReference type="Pfam" id="PF00069">
    <property type="entry name" value="Pkinase"/>
    <property type="match status" value="1"/>
</dbReference>
<dbReference type="PROSITE" id="PS00108">
    <property type="entry name" value="PROTEIN_KINASE_ST"/>
    <property type="match status" value="1"/>
</dbReference>
<feature type="compositionally biased region" description="Polar residues" evidence="2">
    <location>
        <begin position="1"/>
        <end position="14"/>
    </location>
</feature>
<dbReference type="AlphaFoldDB" id="A0AAD5PKE1"/>
<keyword evidence="5" id="KW-1185">Reference proteome</keyword>
<evidence type="ECO:0000313" key="5">
    <source>
        <dbReference type="Proteomes" id="UP001209540"/>
    </source>
</evidence>
<dbReference type="EMBL" id="JAIXMP010000001">
    <property type="protein sequence ID" value="KAI9278293.1"/>
    <property type="molecule type" value="Genomic_DNA"/>
</dbReference>
<sequence>MESPQEQQSATSRSHSGELIDHSNQHVVERVVETSPNKRYGRLNTLLGKGAFKVVHKAIDHEEGYEVAWNVLQIGHESHKDIGHEIEILKSVRHPNIIAFHDAWIGQNQAEFVFVTELMTSGTLREYIRKLNIPNSKIVKRWSRQILKGLAYLHGHHPPIIHRDIKCDNIFINGAHNEIKIGDMGTAENMWLGDKKYTLIGTPEFMAPEMYEERGYSEKVDIYAFGMCLLEMVTGEYPYAECTNAAQVYKKVSQHIRPESLGKVPNQQVLDVIHSCLSEDDNGRLSAQELLECSFLAVEPDVQLLATDPSHKLLTLQVVFKGSDKVSVKFEFNVEKDTAEEVVAEMIEEQVLPERFQHWITGELNRILRDINKDEPEGDDAPHNTRAVWRRDNDPHSELQKMQHELQQMSDRVRDSDRRREMLEREAYHAEERLRAAEQELERCAVMTNKKDTPPLQQDTMMMEREEENGSSPKSEPLNDDTVLNRVITEYTDDSSIDDFVRETAASTNRGQDKAEEWAAKLKDQDIMTVGDLRGLLDEDWAGIGLTVFALRAMKNMLRNNGRSPMTTSVEE</sequence>
<feature type="region of interest" description="Disordered" evidence="2">
    <location>
        <begin position="451"/>
        <end position="479"/>
    </location>
</feature>
<keyword evidence="4" id="KW-0418">Kinase</keyword>
<evidence type="ECO:0000313" key="4">
    <source>
        <dbReference type="EMBL" id="KAI9278293.1"/>
    </source>
</evidence>
<dbReference type="InterPro" id="IPR008271">
    <property type="entry name" value="Ser/Thr_kinase_AS"/>
</dbReference>
<dbReference type="PANTHER" id="PTHR13902">
    <property type="entry name" value="SERINE/THREONINE-PROTEIN KINASE WNK WITH NO LYSINE -RELATED"/>
    <property type="match status" value="1"/>
</dbReference>
<protein>
    <submittedName>
        <fullName evidence="4">Kinase-like domain-containing protein</fullName>
    </submittedName>
</protein>
<proteinExistence type="predicted"/>
<dbReference type="InterPro" id="IPR000719">
    <property type="entry name" value="Prot_kinase_dom"/>
</dbReference>
<feature type="region of interest" description="Disordered" evidence="2">
    <location>
        <begin position="1"/>
        <end position="24"/>
    </location>
</feature>
<dbReference type="SUPFAM" id="SSF56112">
    <property type="entry name" value="Protein kinase-like (PK-like)"/>
    <property type="match status" value="1"/>
</dbReference>
<evidence type="ECO:0000256" key="1">
    <source>
        <dbReference type="SAM" id="Coils"/>
    </source>
</evidence>
<dbReference type="Gene3D" id="1.10.510.10">
    <property type="entry name" value="Transferase(Phosphotransferase) domain 1"/>
    <property type="match status" value="1"/>
</dbReference>
<organism evidence="4 5">
    <name type="scientific">Phascolomyces articulosus</name>
    <dbReference type="NCBI Taxonomy" id="60185"/>
    <lineage>
        <taxon>Eukaryota</taxon>
        <taxon>Fungi</taxon>
        <taxon>Fungi incertae sedis</taxon>
        <taxon>Mucoromycota</taxon>
        <taxon>Mucoromycotina</taxon>
        <taxon>Mucoromycetes</taxon>
        <taxon>Mucorales</taxon>
        <taxon>Lichtheimiaceae</taxon>
        <taxon>Phascolomyces</taxon>
    </lineage>
</organism>
<evidence type="ECO:0000256" key="2">
    <source>
        <dbReference type="SAM" id="MobiDB-lite"/>
    </source>
</evidence>
<accession>A0AAD5PKE1</accession>
<reference evidence="4" key="2">
    <citation type="submission" date="2023-02" db="EMBL/GenBank/DDBJ databases">
        <authorList>
            <consortium name="DOE Joint Genome Institute"/>
            <person name="Mondo S.J."/>
            <person name="Chang Y."/>
            <person name="Wang Y."/>
            <person name="Ahrendt S."/>
            <person name="Andreopoulos W."/>
            <person name="Barry K."/>
            <person name="Beard J."/>
            <person name="Benny G.L."/>
            <person name="Blankenship S."/>
            <person name="Bonito G."/>
            <person name="Cuomo C."/>
            <person name="Desiro A."/>
            <person name="Gervers K.A."/>
            <person name="Hundley H."/>
            <person name="Kuo A."/>
            <person name="LaButti K."/>
            <person name="Lang B.F."/>
            <person name="Lipzen A."/>
            <person name="O'Donnell K."/>
            <person name="Pangilinan J."/>
            <person name="Reynolds N."/>
            <person name="Sandor L."/>
            <person name="Smith M.W."/>
            <person name="Tsang A."/>
            <person name="Grigoriev I.V."/>
            <person name="Stajich J.E."/>
            <person name="Spatafora J.W."/>
        </authorList>
    </citation>
    <scope>NUCLEOTIDE SEQUENCE</scope>
    <source>
        <strain evidence="4">RSA 2281</strain>
    </source>
</reference>
<dbReference type="CDD" id="cd13983">
    <property type="entry name" value="STKc_WNK"/>
    <property type="match status" value="1"/>
</dbReference>